<dbReference type="InterPro" id="IPR009057">
    <property type="entry name" value="Homeodomain-like_sf"/>
</dbReference>
<keyword evidence="2" id="KW-0238">DNA-binding</keyword>
<dbReference type="EMBL" id="BMAW01100526">
    <property type="protein sequence ID" value="GFS95398.1"/>
    <property type="molecule type" value="Genomic_DNA"/>
</dbReference>
<dbReference type="GO" id="GO:0003677">
    <property type="term" value="F:DNA binding"/>
    <property type="evidence" value="ECO:0007669"/>
    <property type="project" value="UniProtKB-KW"/>
</dbReference>
<dbReference type="AlphaFoldDB" id="A0A8X6N654"/>
<accession>A0A8X6N654</accession>
<comment type="subcellular location">
    <subcellularLocation>
        <location evidence="1">Nucleus</location>
    </subcellularLocation>
</comment>
<proteinExistence type="predicted"/>
<sequence length="348" mass="40455">MDLTLQNSKMEIASMPKRRRNLLPLSEKVKVLDLIRKDKKSYSEVAKIYGKNESSIREIVKKEKAIRSSFAILPHTSKATSTVRDKYLVKTEQALNLWVREMNIKCVPIDGNVIRQKALMLYKDFHRESPASNLSKPFTASKGWLHRFRLRFDLKVSKDSSSHGENVVAAFTTGMKKSIKVSQEPNGFNETGLSQKKMRNRTYIHTTPQFDEKVGTVNNCEETKLPWEKLPEIIYTDIVKRVCTEDDTVSLRESHDEIVHQQVQKLLWDDFKEIIKKPSSRNMKKTEDKPTVWTLEKFSEVFQIAQTLKNKIMNFDPIVERSIKITDLITEALEPLQQHFDELQRKTS</sequence>
<evidence type="ECO:0000313" key="4">
    <source>
        <dbReference type="EMBL" id="GFS95398.1"/>
    </source>
</evidence>
<dbReference type="PANTHER" id="PTHR19303">
    <property type="entry name" value="TRANSPOSON"/>
    <property type="match status" value="1"/>
</dbReference>
<keyword evidence="5" id="KW-1185">Reference proteome</keyword>
<evidence type="ECO:0000313" key="5">
    <source>
        <dbReference type="Proteomes" id="UP000887013"/>
    </source>
</evidence>
<dbReference type="Pfam" id="PF03221">
    <property type="entry name" value="HTH_Tnp_Tc5"/>
    <property type="match status" value="1"/>
</dbReference>
<dbReference type="Gene3D" id="1.10.10.60">
    <property type="entry name" value="Homeodomain-like"/>
    <property type="match status" value="1"/>
</dbReference>
<dbReference type="PROSITE" id="PS51253">
    <property type="entry name" value="HTH_CENPB"/>
    <property type="match status" value="1"/>
</dbReference>
<comment type="caution">
    <text evidence="4">The sequence shown here is derived from an EMBL/GenBank/DDBJ whole genome shotgun (WGS) entry which is preliminary data.</text>
</comment>
<organism evidence="4 5">
    <name type="scientific">Nephila pilipes</name>
    <name type="common">Giant wood spider</name>
    <name type="synonym">Nephila maculata</name>
    <dbReference type="NCBI Taxonomy" id="299642"/>
    <lineage>
        <taxon>Eukaryota</taxon>
        <taxon>Metazoa</taxon>
        <taxon>Ecdysozoa</taxon>
        <taxon>Arthropoda</taxon>
        <taxon>Chelicerata</taxon>
        <taxon>Arachnida</taxon>
        <taxon>Araneae</taxon>
        <taxon>Araneomorphae</taxon>
        <taxon>Entelegynae</taxon>
        <taxon>Araneoidea</taxon>
        <taxon>Nephilidae</taxon>
        <taxon>Nephila</taxon>
    </lineage>
</organism>
<protein>
    <submittedName>
        <fullName evidence="4">HTH CENPB-type domain-containing protein</fullName>
    </submittedName>
</protein>
<dbReference type="SMART" id="SM00674">
    <property type="entry name" value="CENPB"/>
    <property type="match status" value="1"/>
</dbReference>
<dbReference type="SUPFAM" id="SSF46689">
    <property type="entry name" value="Homeodomain-like"/>
    <property type="match status" value="2"/>
</dbReference>
<dbReference type="Proteomes" id="UP000887013">
    <property type="component" value="Unassembled WGS sequence"/>
</dbReference>
<feature type="domain" description="HTH CENPB-type" evidence="3">
    <location>
        <begin position="79"/>
        <end position="158"/>
    </location>
</feature>
<evidence type="ECO:0000259" key="3">
    <source>
        <dbReference type="PROSITE" id="PS51253"/>
    </source>
</evidence>
<dbReference type="InterPro" id="IPR006600">
    <property type="entry name" value="HTH_CenpB_DNA-bd_dom"/>
</dbReference>
<evidence type="ECO:0000256" key="1">
    <source>
        <dbReference type="ARBA" id="ARBA00004123"/>
    </source>
</evidence>
<reference evidence="4" key="1">
    <citation type="submission" date="2020-08" db="EMBL/GenBank/DDBJ databases">
        <title>Multicomponent nature underlies the extraordinary mechanical properties of spider dragline silk.</title>
        <authorList>
            <person name="Kono N."/>
            <person name="Nakamura H."/>
            <person name="Mori M."/>
            <person name="Yoshida Y."/>
            <person name="Ohtoshi R."/>
            <person name="Malay A.D."/>
            <person name="Moran D.A.P."/>
            <person name="Tomita M."/>
            <person name="Numata K."/>
            <person name="Arakawa K."/>
        </authorList>
    </citation>
    <scope>NUCLEOTIDE SEQUENCE</scope>
</reference>
<evidence type="ECO:0000256" key="2">
    <source>
        <dbReference type="ARBA" id="ARBA00023125"/>
    </source>
</evidence>
<dbReference type="GO" id="GO:0005634">
    <property type="term" value="C:nucleus"/>
    <property type="evidence" value="ECO:0007669"/>
    <property type="project" value="UniProtKB-SubCell"/>
</dbReference>
<dbReference type="OrthoDB" id="6429931at2759"/>
<gene>
    <name evidence="4" type="ORF">NPIL_598861</name>
</gene>
<dbReference type="InterPro" id="IPR050863">
    <property type="entry name" value="CenT-Element_Derived"/>
</dbReference>
<dbReference type="PANTHER" id="PTHR19303:SF52">
    <property type="entry name" value="TIGGER TRANSPOSABLE ELEMENT-DERIVED PROTEIN 6"/>
    <property type="match status" value="1"/>
</dbReference>
<name>A0A8X6N654_NEPPI</name>